<dbReference type="Proteomes" id="UP001159427">
    <property type="component" value="Unassembled WGS sequence"/>
</dbReference>
<feature type="region of interest" description="Disordered" evidence="1">
    <location>
        <begin position="1670"/>
        <end position="1694"/>
    </location>
</feature>
<feature type="region of interest" description="Disordered" evidence="1">
    <location>
        <begin position="339"/>
        <end position="358"/>
    </location>
</feature>
<feature type="region of interest" description="Disordered" evidence="1">
    <location>
        <begin position="28"/>
        <end position="48"/>
    </location>
</feature>
<feature type="compositionally biased region" description="Polar residues" evidence="1">
    <location>
        <begin position="739"/>
        <end position="750"/>
    </location>
</feature>
<feature type="region of interest" description="Disordered" evidence="1">
    <location>
        <begin position="109"/>
        <end position="133"/>
    </location>
</feature>
<evidence type="ECO:0000256" key="1">
    <source>
        <dbReference type="SAM" id="MobiDB-lite"/>
    </source>
</evidence>
<feature type="region of interest" description="Disordered" evidence="1">
    <location>
        <begin position="733"/>
        <end position="876"/>
    </location>
</feature>
<feature type="region of interest" description="Disordered" evidence="1">
    <location>
        <begin position="367"/>
        <end position="445"/>
    </location>
</feature>
<accession>A0ABN8MAE1</accession>
<gene>
    <name evidence="2" type="ORF">PEVE_00027238</name>
</gene>
<feature type="compositionally biased region" description="Polar residues" evidence="1">
    <location>
        <begin position="178"/>
        <end position="188"/>
    </location>
</feature>
<feature type="compositionally biased region" description="Basic and acidic residues" evidence="1">
    <location>
        <begin position="561"/>
        <end position="573"/>
    </location>
</feature>
<evidence type="ECO:0000313" key="2">
    <source>
        <dbReference type="EMBL" id="CAH3025807.1"/>
    </source>
</evidence>
<feature type="region of interest" description="Disordered" evidence="1">
    <location>
        <begin position="902"/>
        <end position="923"/>
    </location>
</feature>
<feature type="compositionally biased region" description="Low complexity" evidence="1">
    <location>
        <begin position="192"/>
        <end position="202"/>
    </location>
</feature>
<evidence type="ECO:0000313" key="3">
    <source>
        <dbReference type="Proteomes" id="UP001159427"/>
    </source>
</evidence>
<comment type="caution">
    <text evidence="2">The sequence shown here is derived from an EMBL/GenBank/DDBJ whole genome shotgun (WGS) entry which is preliminary data.</text>
</comment>
<sequence>MSRTPTYVSRLDPQFRRFVNVVNVYPSSETSASNDDSSKEQSPSLASSSCSEINQDFICVDAYTEEDWVPPQSSQRRVSEFFIEYANVLSSESEASIGNDNDLRTAVPTSTSLNSEEEAQTLRSSKQPYSPDRIHDDCFGDDSVFWSHGGGKISQEKYGMTFCLQKQPGVSNKRRTLNRSSVRSFSNDADSESSFQNNNESEGGFEHFTENEVFDAEQNTPWNINTSQVTTQRVQEVIADSLDDLPSVGYAADIVEDGYSSTSSADSTFVCFALVGNQDDKRTKRKLYSKRGRVERAKKHRYSDKELLKQRGIEEKGSDPGLMACVVTGISGGPSLRVFRDEDSHWRPSKSKSGSLEYLHECTKPLHRGITKSGASDSDGSSKSYSQKNRNRANSRDSVFALFSSPGTSKGKNKETEGGQRKVDEDKTYPNSSRGTDSDQRVSPALCDAENEFIKSSKESIQSNVLFNQETSEIHREGPRCTDELYPSSYIKSDETIPRLNEYEKHQNSLKSTSEPDLRQIAYRETQRKAIPVKLQSTKREVASKFTRDFSSKHQRPVRNQQEKKEKKVKDAMKPVAQNSELNTQGKKKMSGETDSRWPPDDQNRRDRIFKYRREEKIGDPPEPHRESVIGNMVDPNKLQQDPQVAGIVTVNKELAVEQENICKEKKTELLTPVRQAIRSTIDTYLSDDGGNGHEWKIMSKGEDQQCSNIPENVFHDAESERFPDKAQWQKAAVKETKGVQSSSTCNKSQTLEEEKTSRKENVSAPYISALGQQSAHTQSNKRTRSTGDKPAVRPTKESKSHLEARPAKSSDGSADSVAPKESNSRRKSPSKPVGCLNEATEYTKRPLGDFDSSDIVRKPKKGFTTRENKRDKSETNTDFFNNYFEQRDDTCSPVLSFPNTQSISFGRSDKNGPSDSEIFDKRSNSPSFHVVRAAALPFGRFDTNLDNGKEVFSKEPIKVGATDAPPDNNVEKLMATEEVVKREQLSLKRKEQKRAKNKEHFREGEKTNVSPEDVVLNDIDESTPEDADLSSYIQPDKDSSLDPPLEILQGPLSGSSSSRNVIDSTLKATSESDSVAKQTRLLSEHEEEESIIYEKPLECFPGMSNVFAKYQGVDSVRDNAIDMSDQPCSKVHEGPCGDMASTKLVADAPEHSMVLTVDTLHVVSAFSPNQKTDELPQVGLKDAEKSPDERQVVNEDTCFVAFNINDSLPGDGALATTGDEECENVYDSDNVIKTTFAFAKGDEICSYGENTALISTDWNNDFLFDERQVVNEDTCLVAPDINDSLAGDGALATTGEEECENVCDSDLTNKSTFALAEGDETSLYGENTAQIPADGNNNRHISDKPEKGKQIYLNEGKAANEVEVSVCERDQALRKEFTTINDLEIQDVRTDGLNTCNKTIHCQFLQQYLQSNTESSQGSIQEVSDQLCDITLKKVSGFSPDWKNTESQTSFPYVTDDRAYPANETAEVDVVRGVLLKSSAECQTEPQTASFTSVAVQVKLPDYGVQDKVMKMNEYPEGVEHRQSENDLYSDEGCQTTPDFEQVLMTSKDCQTDSSSFTTTDHDTVWKESIGSCHFVSFESKECQTLECYFHASHHGKNPNEDAGSPSTDSKGCFHPIFKHLKNSAVLRLFNPLLCLDNVDFHVALVMSSYCMDMNQKLRDDKDAIEAAHQAKRERGYGSLSDEIEEAEVRNSV</sequence>
<proteinExistence type="predicted"/>
<feature type="compositionally biased region" description="Basic and acidic residues" evidence="1">
    <location>
        <begin position="412"/>
        <end position="428"/>
    </location>
</feature>
<feature type="compositionally biased region" description="Basic and acidic residues" evidence="1">
    <location>
        <begin position="908"/>
        <end position="923"/>
    </location>
</feature>
<feature type="compositionally biased region" description="Basic and acidic residues" evidence="1">
    <location>
        <begin position="590"/>
        <end position="607"/>
    </location>
</feature>
<keyword evidence="3" id="KW-1185">Reference proteome</keyword>
<feature type="region of interest" description="Disordered" evidence="1">
    <location>
        <begin position="173"/>
        <end position="204"/>
    </location>
</feature>
<feature type="compositionally biased region" description="Basic and acidic residues" evidence="1">
    <location>
        <begin position="751"/>
        <end position="762"/>
    </location>
</feature>
<feature type="compositionally biased region" description="Basic and acidic residues" evidence="1">
    <location>
        <begin position="786"/>
        <end position="809"/>
    </location>
</feature>
<feature type="region of interest" description="Disordered" evidence="1">
    <location>
        <begin position="547"/>
        <end position="607"/>
    </location>
</feature>
<feature type="compositionally biased region" description="Basic and acidic residues" evidence="1">
    <location>
        <begin position="865"/>
        <end position="876"/>
    </location>
</feature>
<protein>
    <submittedName>
        <fullName evidence="2">Uncharacterized protein</fullName>
    </submittedName>
</protein>
<feature type="compositionally biased region" description="Acidic residues" evidence="1">
    <location>
        <begin position="1019"/>
        <end position="1029"/>
    </location>
</feature>
<name>A0ABN8MAE1_9CNID</name>
<reference evidence="2 3" key="1">
    <citation type="submission" date="2022-05" db="EMBL/GenBank/DDBJ databases">
        <authorList>
            <consortium name="Genoscope - CEA"/>
            <person name="William W."/>
        </authorList>
    </citation>
    <scope>NUCLEOTIDE SEQUENCE [LARGE SCALE GENOMIC DNA]</scope>
</reference>
<organism evidence="2 3">
    <name type="scientific">Porites evermanni</name>
    <dbReference type="NCBI Taxonomy" id="104178"/>
    <lineage>
        <taxon>Eukaryota</taxon>
        <taxon>Metazoa</taxon>
        <taxon>Cnidaria</taxon>
        <taxon>Anthozoa</taxon>
        <taxon>Hexacorallia</taxon>
        <taxon>Scleractinia</taxon>
        <taxon>Fungiina</taxon>
        <taxon>Poritidae</taxon>
        <taxon>Porites</taxon>
    </lineage>
</organism>
<dbReference type="EMBL" id="CALNXI010000373">
    <property type="protein sequence ID" value="CAH3025807.1"/>
    <property type="molecule type" value="Genomic_DNA"/>
</dbReference>
<feature type="region of interest" description="Disordered" evidence="1">
    <location>
        <begin position="985"/>
        <end position="1044"/>
    </location>
</feature>
<feature type="compositionally biased region" description="Low complexity" evidence="1">
    <location>
        <begin position="372"/>
        <end position="386"/>
    </location>
</feature>